<dbReference type="KEGG" id="ssm:Spirs_2928"/>
<dbReference type="SMART" id="SM00646">
    <property type="entry name" value="Ami_3"/>
    <property type="match status" value="1"/>
</dbReference>
<proteinExistence type="predicted"/>
<dbReference type="HOGENOM" id="CLU_014322_0_0_12"/>
<protein>
    <recommendedName>
        <fullName evidence="2">N-acetylmuramoyl-L-alanine amidase</fullName>
        <ecNumber evidence="2">3.5.1.28</ecNumber>
    </recommendedName>
</protein>
<dbReference type="eggNOG" id="COG0860">
    <property type="taxonomic scope" value="Bacteria"/>
</dbReference>
<organism evidence="6 7">
    <name type="scientific">Sediminispirochaeta smaragdinae (strain DSM 11293 / JCM 15392 / SEBR 4228)</name>
    <name type="common">Spirochaeta smaragdinae</name>
    <dbReference type="NCBI Taxonomy" id="573413"/>
    <lineage>
        <taxon>Bacteria</taxon>
        <taxon>Pseudomonadati</taxon>
        <taxon>Spirochaetota</taxon>
        <taxon>Spirochaetia</taxon>
        <taxon>Spirochaetales</taxon>
        <taxon>Spirochaetaceae</taxon>
        <taxon>Sediminispirochaeta</taxon>
    </lineage>
</organism>
<evidence type="ECO:0000313" key="6">
    <source>
        <dbReference type="EMBL" id="ADK82031.1"/>
    </source>
</evidence>
<reference evidence="6 7" key="1">
    <citation type="journal article" date="2010" name="Stand. Genomic Sci.">
        <title>Complete genome sequence of Spirochaeta smaragdinae type strain (SEBR 4228).</title>
        <authorList>
            <person name="Mavromatis K."/>
            <person name="Yasawong M."/>
            <person name="Chertkov O."/>
            <person name="Lapidus A."/>
            <person name="Lucas S."/>
            <person name="Nolan M."/>
            <person name="Del Rio T.G."/>
            <person name="Tice H."/>
            <person name="Cheng J.F."/>
            <person name="Pitluck S."/>
            <person name="Liolios K."/>
            <person name="Ivanova N."/>
            <person name="Tapia R."/>
            <person name="Han C."/>
            <person name="Bruce D."/>
            <person name="Goodwin L."/>
            <person name="Pati A."/>
            <person name="Chen A."/>
            <person name="Palaniappan K."/>
            <person name="Land M."/>
            <person name="Hauser L."/>
            <person name="Chang Y.J."/>
            <person name="Jeffries C.D."/>
            <person name="Detter J.C."/>
            <person name="Rohde M."/>
            <person name="Brambilla E."/>
            <person name="Spring S."/>
            <person name="Goker M."/>
            <person name="Sikorski J."/>
            <person name="Woyke T."/>
            <person name="Bristow J."/>
            <person name="Eisen J.A."/>
            <person name="Markowitz V."/>
            <person name="Hugenholtz P."/>
            <person name="Klenk H.P."/>
            <person name="Kyrpides N.C."/>
        </authorList>
    </citation>
    <scope>NUCLEOTIDE SEQUENCE [LARGE SCALE GENOMIC DNA]</scope>
    <source>
        <strain evidence="7">DSM 11293 / JCM 15392 / SEBR 4228</strain>
    </source>
</reference>
<gene>
    <name evidence="6" type="ordered locus">Spirs_2928</name>
</gene>
<comment type="catalytic activity">
    <reaction evidence="1">
        <text>Hydrolyzes the link between N-acetylmuramoyl residues and L-amino acid residues in certain cell-wall glycopeptides.</text>
        <dbReference type="EC" id="3.5.1.28"/>
    </reaction>
</comment>
<feature type="chain" id="PRO_5003150568" description="N-acetylmuramoyl-L-alanine amidase" evidence="4">
    <location>
        <begin position="21"/>
        <end position="335"/>
    </location>
</feature>
<feature type="domain" description="MurNAc-LAA" evidence="5">
    <location>
        <begin position="179"/>
        <end position="327"/>
    </location>
</feature>
<dbReference type="GO" id="GO:0009253">
    <property type="term" value="P:peptidoglycan catabolic process"/>
    <property type="evidence" value="ECO:0007669"/>
    <property type="project" value="InterPro"/>
</dbReference>
<evidence type="ECO:0000256" key="2">
    <source>
        <dbReference type="ARBA" id="ARBA00011901"/>
    </source>
</evidence>
<evidence type="ECO:0000313" key="7">
    <source>
        <dbReference type="Proteomes" id="UP000002318"/>
    </source>
</evidence>
<dbReference type="SUPFAM" id="SSF53187">
    <property type="entry name" value="Zn-dependent exopeptidases"/>
    <property type="match status" value="1"/>
</dbReference>
<dbReference type="RefSeq" id="WP_013255490.1">
    <property type="nucleotide sequence ID" value="NC_014364.1"/>
</dbReference>
<evidence type="ECO:0000256" key="1">
    <source>
        <dbReference type="ARBA" id="ARBA00001561"/>
    </source>
</evidence>
<keyword evidence="3 6" id="KW-0378">Hydrolase</keyword>
<dbReference type="Gene3D" id="3.40.630.40">
    <property type="entry name" value="Zn-dependent exopeptidases"/>
    <property type="match status" value="1"/>
</dbReference>
<dbReference type="OrthoDB" id="9806267at2"/>
<keyword evidence="7" id="KW-1185">Reference proteome</keyword>
<sequence>MGKRIAAAALLFFLCALIPAAGQQALKPEIENLGLSFRWDPYLGIGVLERGGHSLRFGLDGSYYLLDGNEIGSGSVTRNKEGSLVADQPFITALREHFPVSDVSAVSVTTIIIDPGHGGKDPGAVGRHTIDGKPYVIKEKDIVLEVAKELYSMLSKNYPEKRIMLTRNDDVYPTLEERTEIANSVELGENEAMVFISIHANASFNSKASGFEVWYLPPDYRRELIDPESIDPNAREVAPILNTMLEEEYTVESILLARSVSAGMEQMIGDKSENRGLKEESWFVVRNAKMPSVLIELGFVTNPEEARSLGDAGYLKKLTQGIYNGVVGFINRFGE</sequence>
<dbReference type="STRING" id="573413.Spirs_2928"/>
<keyword evidence="4" id="KW-0732">Signal</keyword>
<dbReference type="AlphaFoldDB" id="E1R3R0"/>
<evidence type="ECO:0000256" key="4">
    <source>
        <dbReference type="SAM" id="SignalP"/>
    </source>
</evidence>
<dbReference type="CDD" id="cd02696">
    <property type="entry name" value="MurNAc-LAA"/>
    <property type="match status" value="1"/>
</dbReference>
<dbReference type="PANTHER" id="PTHR30404:SF0">
    <property type="entry name" value="N-ACETYLMURAMOYL-L-ALANINE AMIDASE AMIC"/>
    <property type="match status" value="1"/>
</dbReference>
<accession>E1R3R0</accession>
<dbReference type="Pfam" id="PF01520">
    <property type="entry name" value="Amidase_3"/>
    <property type="match status" value="1"/>
</dbReference>
<dbReference type="InterPro" id="IPR050695">
    <property type="entry name" value="N-acetylmuramoyl_amidase_3"/>
</dbReference>
<name>E1R3R0_SEDSS</name>
<feature type="signal peptide" evidence="4">
    <location>
        <begin position="1"/>
        <end position="20"/>
    </location>
</feature>
<dbReference type="PANTHER" id="PTHR30404">
    <property type="entry name" value="N-ACETYLMURAMOYL-L-ALANINE AMIDASE"/>
    <property type="match status" value="1"/>
</dbReference>
<dbReference type="GO" id="GO:0008745">
    <property type="term" value="F:N-acetylmuramoyl-L-alanine amidase activity"/>
    <property type="evidence" value="ECO:0007669"/>
    <property type="project" value="UniProtKB-EC"/>
</dbReference>
<dbReference type="InterPro" id="IPR002508">
    <property type="entry name" value="MurNAc-LAA_cat"/>
</dbReference>
<dbReference type="GO" id="GO:0030288">
    <property type="term" value="C:outer membrane-bounded periplasmic space"/>
    <property type="evidence" value="ECO:0007669"/>
    <property type="project" value="TreeGrafter"/>
</dbReference>
<evidence type="ECO:0000259" key="5">
    <source>
        <dbReference type="SMART" id="SM00646"/>
    </source>
</evidence>
<dbReference type="EMBL" id="CP002116">
    <property type="protein sequence ID" value="ADK82031.1"/>
    <property type="molecule type" value="Genomic_DNA"/>
</dbReference>
<dbReference type="Proteomes" id="UP000002318">
    <property type="component" value="Chromosome"/>
</dbReference>
<dbReference type="EC" id="3.5.1.28" evidence="2"/>
<evidence type="ECO:0000256" key="3">
    <source>
        <dbReference type="ARBA" id="ARBA00022801"/>
    </source>
</evidence>